<evidence type="ECO:0000313" key="3">
    <source>
        <dbReference type="EMBL" id="GLC23700.1"/>
    </source>
</evidence>
<dbReference type="Proteomes" id="UP001161325">
    <property type="component" value="Unassembled WGS sequence"/>
</dbReference>
<keyword evidence="4" id="KW-1185">Reference proteome</keyword>
<feature type="region of interest" description="Disordered" evidence="1">
    <location>
        <begin position="1085"/>
        <end position="1108"/>
    </location>
</feature>
<feature type="region of interest" description="Disordered" evidence="1">
    <location>
        <begin position="24"/>
        <end position="46"/>
    </location>
</feature>
<protein>
    <recommendedName>
        <fullName evidence="5">Sortilin N-terminal domain-containing protein</fullName>
    </recommendedName>
</protein>
<evidence type="ECO:0008006" key="5">
    <source>
        <dbReference type="Google" id="ProtNLM"/>
    </source>
</evidence>
<dbReference type="Gene3D" id="2.130.10.10">
    <property type="entry name" value="YVTN repeat-like/Quinoprotein amine dehydrogenase"/>
    <property type="match status" value="5"/>
</dbReference>
<accession>A0AA37QCD8</accession>
<dbReference type="RefSeq" id="WP_284348143.1">
    <property type="nucleotide sequence ID" value="NZ_BRXS01000001.1"/>
</dbReference>
<proteinExistence type="predicted"/>
<feature type="compositionally biased region" description="Low complexity" evidence="1">
    <location>
        <begin position="30"/>
        <end position="46"/>
    </location>
</feature>
<dbReference type="InterPro" id="IPR036278">
    <property type="entry name" value="Sialidase_sf"/>
</dbReference>
<feature type="compositionally biased region" description="Acidic residues" evidence="1">
    <location>
        <begin position="1098"/>
        <end position="1108"/>
    </location>
</feature>
<feature type="region of interest" description="Disordered" evidence="1">
    <location>
        <begin position="309"/>
        <end position="333"/>
    </location>
</feature>
<feature type="signal peptide" evidence="2">
    <location>
        <begin position="1"/>
        <end position="23"/>
    </location>
</feature>
<feature type="compositionally biased region" description="Gly residues" evidence="1">
    <location>
        <begin position="1002"/>
        <end position="1012"/>
    </location>
</feature>
<dbReference type="CDD" id="cd15482">
    <property type="entry name" value="Sialidase_non-viral"/>
    <property type="match status" value="2"/>
</dbReference>
<reference evidence="3" key="1">
    <citation type="submission" date="2022-08" db="EMBL/GenBank/DDBJ databases">
        <title>Draft genome sequencing of Roseisolibacter agri AW1220.</title>
        <authorList>
            <person name="Tobiishi Y."/>
            <person name="Tonouchi A."/>
        </authorList>
    </citation>
    <scope>NUCLEOTIDE SEQUENCE</scope>
    <source>
        <strain evidence="3">AW1220</strain>
    </source>
</reference>
<keyword evidence="2" id="KW-0732">Signal</keyword>
<dbReference type="InterPro" id="IPR052025">
    <property type="entry name" value="Xyloglucanase_GH74"/>
</dbReference>
<sequence length="1108" mass="117801">MRAPRLAPALAGLALAGVPSLGAQPVTKDAPATRATSTSATSGAPRSAAMIDSAMLGALRWRPIGPANMGGRVADVEGIPSPSKTFYVAAAGGGIWKTTNNGTTFRPIFDDQRCISMGDLAIAPSDTNVIYAGTGEPNSRNSISPGCGIFKSTNGGRSWTFIGLPKSEHIGRIVVDPRDANVAYVAALGPAWRSGGERGLYKTTDGGATWTLAKSVGEKAGFVDVELDPSNPDVVWAASYERVRGPYFLQSGGPGSGLWKSTDAGKSWTAVKGGGLPTSMLGRIEIAIAASDPKTMYLMVEADTMPNAEKGKKAQTKPSGLYRSQDGGATWERTNNENVRPFYYSQVRVDPKNPSRVYWSSTPVKVSDEGGKNARNATVGIHVDHHAMWIDPVDPQRMIVGNDGGVAISYDRGGSYNFLNHIPIGQFYNISYDMATPYRVCGGLQDNGSWCGPSRRRNGPVTNAMWATVAGGDGFVTAQDPTDQNTVYAESQGGNMSRVDLLTGERTALVKPQWRSRYMQWEDSILTERPDTTQPLTADQRRRLADFRARQRADSADLDIRWNWNTPFFLSWHNPRVFYTGANRVLKSTDRGNNLYFISPDLTTKDAEKIRVSTRTTGGITVDATGAETFSTIVSLNESPVQAGRLYAGTDDGKVWLTRNDGATWDDLTGRFPGVPAGTYVSRIEPSWKDTAVFYVTFDNHRRGDFTPYVYMTRDGGRSFRSIAANLPTGGPNFVHVIREDPVNPDLLYLGTDVGVYTSLDRGGSWQPFMTGLPTVPVHDLRIHPRERELIAGTHGRAIWIVDVAPLQEMSTATLAKATHVFAPKTAFQYGEVPMEGQSAGHQYWAAPSPAYGALVSYRIAPGANVSGPVRVAILGPMGDTLRAFPNAPSTPGVHTLLWDMRGRPAARTLSPAERRDSIDQARRAIAVVDSLVNEKIVPAQMAGQIKDALNGGPQALQQLAARFGAGGGGGGGGFGGGGGAGARGTIQPVGYPRWTERPGETTGGGGAGARGEGASEAAGEGGAPAGGMDQGAMSQVFQAIQAASRGRGQGGFGGRGGGAPLVPTGTYQVAVTINGQTTKVPLRVERVSGTDASGPAFEEEDEEGHEP</sequence>
<dbReference type="PANTHER" id="PTHR43739">
    <property type="entry name" value="XYLOGLUCANASE (EUROFUNG)"/>
    <property type="match status" value="1"/>
</dbReference>
<feature type="region of interest" description="Disordered" evidence="1">
    <location>
        <begin position="990"/>
        <end position="1031"/>
    </location>
</feature>
<comment type="caution">
    <text evidence="3">The sequence shown here is derived from an EMBL/GenBank/DDBJ whole genome shotgun (WGS) entry which is preliminary data.</text>
</comment>
<organism evidence="3 4">
    <name type="scientific">Roseisolibacter agri</name>
    <dbReference type="NCBI Taxonomy" id="2014610"/>
    <lineage>
        <taxon>Bacteria</taxon>
        <taxon>Pseudomonadati</taxon>
        <taxon>Gemmatimonadota</taxon>
        <taxon>Gemmatimonadia</taxon>
        <taxon>Gemmatimonadales</taxon>
        <taxon>Gemmatimonadaceae</taxon>
        <taxon>Roseisolibacter</taxon>
    </lineage>
</organism>
<dbReference type="InterPro" id="IPR015943">
    <property type="entry name" value="WD40/YVTN_repeat-like_dom_sf"/>
</dbReference>
<evidence type="ECO:0000313" key="4">
    <source>
        <dbReference type="Proteomes" id="UP001161325"/>
    </source>
</evidence>
<evidence type="ECO:0000256" key="1">
    <source>
        <dbReference type="SAM" id="MobiDB-lite"/>
    </source>
</evidence>
<dbReference type="AlphaFoldDB" id="A0AA37QCD8"/>
<feature type="compositionally biased region" description="Gly residues" evidence="1">
    <location>
        <begin position="1020"/>
        <end position="1030"/>
    </location>
</feature>
<gene>
    <name evidence="3" type="ORF">rosag_02130</name>
</gene>
<feature type="chain" id="PRO_5041467793" description="Sortilin N-terminal domain-containing protein" evidence="2">
    <location>
        <begin position="24"/>
        <end position="1108"/>
    </location>
</feature>
<dbReference type="EMBL" id="BRXS01000001">
    <property type="protein sequence ID" value="GLC23700.1"/>
    <property type="molecule type" value="Genomic_DNA"/>
</dbReference>
<dbReference type="GO" id="GO:0010411">
    <property type="term" value="P:xyloglucan metabolic process"/>
    <property type="evidence" value="ECO:0007669"/>
    <property type="project" value="TreeGrafter"/>
</dbReference>
<dbReference type="PANTHER" id="PTHR43739:SF5">
    <property type="entry name" value="EXO-ALPHA-SIALIDASE"/>
    <property type="match status" value="1"/>
</dbReference>
<name>A0AA37QCD8_9BACT</name>
<dbReference type="SUPFAM" id="SSF50939">
    <property type="entry name" value="Sialidases"/>
    <property type="match status" value="2"/>
</dbReference>
<evidence type="ECO:0000256" key="2">
    <source>
        <dbReference type="SAM" id="SignalP"/>
    </source>
</evidence>